<reference evidence="3 4" key="1">
    <citation type="submission" date="2014-04" db="EMBL/GenBank/DDBJ databases">
        <title>The Genome Sequence of Thermoanaerobaculum aquaticum MP-01, The First Cultivated Group 23 Acidobacterium.</title>
        <authorList>
            <person name="Stamps B.W."/>
            <person name="Losey N.A."/>
            <person name="Lawson P.A."/>
            <person name="Stevenson B.S."/>
        </authorList>
    </citation>
    <scope>NUCLEOTIDE SEQUENCE [LARGE SCALE GENOMIC DNA]</scope>
    <source>
        <strain evidence="3 4">MP-01</strain>
    </source>
</reference>
<dbReference type="EMBL" id="JMFG01000008">
    <property type="protein sequence ID" value="KDA54295.1"/>
    <property type="molecule type" value="Genomic_DNA"/>
</dbReference>
<accession>A0A062Y0K3</accession>
<evidence type="ECO:0000313" key="3">
    <source>
        <dbReference type="EMBL" id="KDA54295.1"/>
    </source>
</evidence>
<proteinExistence type="predicted"/>
<feature type="region of interest" description="Disordered" evidence="2">
    <location>
        <begin position="324"/>
        <end position="345"/>
    </location>
</feature>
<evidence type="ECO:0000256" key="2">
    <source>
        <dbReference type="SAM" id="MobiDB-lite"/>
    </source>
</evidence>
<protein>
    <submittedName>
        <fullName evidence="3">Uncharacterized protein</fullName>
    </submittedName>
</protein>
<dbReference type="AlphaFoldDB" id="A0A062Y0K3"/>
<sequence>MSVASFAELNQRYIKLADRCRAQWTFYQLLQGLHKHLKHDVPPPELEFRETFDRLKEVAENLNNPDTTSVLRLIEKVELHAELTDGKLREADQAVSPSLLRRFFDRLSTRDEKVLLAVIKFYLDAPELEGDVLDKLDVLFTRLAEIPRAEGGFLSRERHELERLVKPLLAGRPVPEIPDREVEILLEAILELRSEILAKRTFSELMASGSLDRFRNLKRRLGASLLHPRLLPALMESTVAIKNRFRLLWEEEEASILEDTNRVMELARQLERNPEVVTPELREAIETFTQTRQRFEQARQEDNLRTEDIQALRQSLNGIIEQFDSQHPGVAPPRSAAPAGAEELEESAAPPVRAAVAAPVPVVADPLLHEYLSKILFALELAGKDRPPGQLAQAREVVALRLEPWEVEACLALASGEVSEGDLDSERKKLFALAAALRIKADEEAREIDRLSKRSSERLAELLEQATQTLQRASEMDRRFAWLIEDALYRGETEHLERLYRSRFRLMRAYSGLWLIHNDRGGISPF</sequence>
<dbReference type="Proteomes" id="UP000027284">
    <property type="component" value="Unassembled WGS sequence"/>
</dbReference>
<dbReference type="RefSeq" id="WP_038047489.1">
    <property type="nucleotide sequence ID" value="NZ_JMFG01000008.1"/>
</dbReference>
<keyword evidence="4" id="KW-1185">Reference proteome</keyword>
<comment type="caution">
    <text evidence="3">The sequence shown here is derived from an EMBL/GenBank/DDBJ whole genome shotgun (WGS) entry which is preliminary data.</text>
</comment>
<evidence type="ECO:0000313" key="4">
    <source>
        <dbReference type="Proteomes" id="UP000027284"/>
    </source>
</evidence>
<keyword evidence="1" id="KW-0175">Coiled coil</keyword>
<gene>
    <name evidence="3" type="ORF">EG19_11280</name>
</gene>
<feature type="coiled-coil region" evidence="1">
    <location>
        <begin position="434"/>
        <end position="479"/>
    </location>
</feature>
<evidence type="ECO:0000256" key="1">
    <source>
        <dbReference type="SAM" id="Coils"/>
    </source>
</evidence>
<dbReference type="STRING" id="1312852.EG19_11280"/>
<name>A0A062Y0K3_9BACT</name>
<organism evidence="3 4">
    <name type="scientific">Thermoanaerobaculum aquaticum</name>
    <dbReference type="NCBI Taxonomy" id="1312852"/>
    <lineage>
        <taxon>Bacteria</taxon>
        <taxon>Pseudomonadati</taxon>
        <taxon>Acidobacteriota</taxon>
        <taxon>Thermoanaerobaculia</taxon>
        <taxon>Thermoanaerobaculales</taxon>
        <taxon>Thermoanaerobaculaceae</taxon>
        <taxon>Thermoanaerobaculum</taxon>
    </lineage>
</organism>